<accession>A0A2S9GXW0</accession>
<organism evidence="3 4">
    <name type="scientific">Solimicrobium silvestre</name>
    <dbReference type="NCBI Taxonomy" id="2099400"/>
    <lineage>
        <taxon>Bacteria</taxon>
        <taxon>Pseudomonadati</taxon>
        <taxon>Pseudomonadota</taxon>
        <taxon>Betaproteobacteria</taxon>
        <taxon>Burkholderiales</taxon>
        <taxon>Oxalobacteraceae</taxon>
        <taxon>Solimicrobium</taxon>
    </lineage>
</organism>
<dbReference type="OrthoDB" id="5377431at2"/>
<dbReference type="AlphaFoldDB" id="A0A2S9GXW0"/>
<dbReference type="Proteomes" id="UP000237839">
    <property type="component" value="Unassembled WGS sequence"/>
</dbReference>
<evidence type="ECO:0000313" key="3">
    <source>
        <dbReference type="EMBL" id="PRC92496.1"/>
    </source>
</evidence>
<evidence type="ECO:0000256" key="1">
    <source>
        <dbReference type="SAM" id="SignalP"/>
    </source>
</evidence>
<sequence>MIFSKIFSPKNLLIGIALAISSQFSVSGGVNAAELLHAANSLPPASIQTEASIKSIVTAAAQEYLSDPNTAGISIGIVRGNHNYAYHFGTVDKTLTQLPNDSTVYPIASITKTFTGTLLAQAELDHKLKITDDVRLYLNGDYPNLEFAKQPIQLFHLLNHRSGLPFILPNPPEAAPDFVDVVPYPLRIDKIVDSSNKNGFYTALHQITLSAAPGTHFQYSNAAAQLAGYIVEHVYGETFETLLHEKITGPLAMHDTVIELAPSQAKRLVIGYDENGARYQPSSNKFQGAAAIKSTLPDMLKYAQWQLDAHAPEVKLSHIPTYSNDDFSIGLNWQMLSANGRKVLWQDGATPGFASFCIPQPDANLALVILSNELGPATLGRLSAMANKIMKAIDERSITKP</sequence>
<keyword evidence="4" id="KW-1185">Reference proteome</keyword>
<dbReference type="InterPro" id="IPR012338">
    <property type="entry name" value="Beta-lactam/transpept-like"/>
</dbReference>
<dbReference type="SUPFAM" id="SSF56601">
    <property type="entry name" value="beta-lactamase/transpeptidase-like"/>
    <property type="match status" value="1"/>
</dbReference>
<dbReference type="InterPro" id="IPR001466">
    <property type="entry name" value="Beta-lactam-related"/>
</dbReference>
<feature type="domain" description="Beta-lactamase-related" evidence="2">
    <location>
        <begin position="59"/>
        <end position="380"/>
    </location>
</feature>
<proteinExistence type="predicted"/>
<name>A0A2S9GXW0_9BURK</name>
<feature type="signal peptide" evidence="1">
    <location>
        <begin position="1"/>
        <end position="32"/>
    </location>
</feature>
<reference evidence="3 4" key="1">
    <citation type="submission" date="2018-02" db="EMBL/GenBank/DDBJ databases">
        <title>Solimicrobium silvestre gen. nov., sp. nov., isolated from alpine forest soil.</title>
        <authorList>
            <person name="Margesin R."/>
            <person name="Albuquerque L."/>
            <person name="Zhang D.-C."/>
            <person name="Froufe H.J.C."/>
            <person name="Severino R."/>
            <person name="Roxo I."/>
            <person name="Egas C."/>
            <person name="Da Costa M.S."/>
        </authorList>
    </citation>
    <scope>NUCLEOTIDE SEQUENCE [LARGE SCALE GENOMIC DNA]</scope>
    <source>
        <strain evidence="3 4">S20-91</strain>
    </source>
</reference>
<keyword evidence="1" id="KW-0732">Signal</keyword>
<dbReference type="PANTHER" id="PTHR46825">
    <property type="entry name" value="D-ALANYL-D-ALANINE-CARBOXYPEPTIDASE/ENDOPEPTIDASE AMPH"/>
    <property type="match status" value="1"/>
</dbReference>
<dbReference type="InterPro" id="IPR050491">
    <property type="entry name" value="AmpC-like"/>
</dbReference>
<dbReference type="Pfam" id="PF00144">
    <property type="entry name" value="Beta-lactamase"/>
    <property type="match status" value="1"/>
</dbReference>
<feature type="chain" id="PRO_5015441699" evidence="1">
    <location>
        <begin position="33"/>
        <end position="401"/>
    </location>
</feature>
<gene>
    <name evidence="3" type="ORF">S2091_2871</name>
</gene>
<dbReference type="EMBL" id="PUGF01000013">
    <property type="protein sequence ID" value="PRC92496.1"/>
    <property type="molecule type" value="Genomic_DNA"/>
</dbReference>
<dbReference type="Gene3D" id="3.40.710.10">
    <property type="entry name" value="DD-peptidase/beta-lactamase superfamily"/>
    <property type="match status" value="1"/>
</dbReference>
<comment type="caution">
    <text evidence="3">The sequence shown here is derived from an EMBL/GenBank/DDBJ whole genome shotgun (WGS) entry which is preliminary data.</text>
</comment>
<dbReference type="RefSeq" id="WP_105532615.1">
    <property type="nucleotide sequence ID" value="NZ_PUGF01000013.1"/>
</dbReference>
<protein>
    <submittedName>
        <fullName evidence="3">Beta-lactamase class C and other penicillin binding protein</fullName>
    </submittedName>
</protein>
<dbReference type="PANTHER" id="PTHR46825:SF8">
    <property type="entry name" value="BETA-LACTAMASE-RELATED"/>
    <property type="match status" value="1"/>
</dbReference>
<evidence type="ECO:0000313" key="4">
    <source>
        <dbReference type="Proteomes" id="UP000237839"/>
    </source>
</evidence>
<evidence type="ECO:0000259" key="2">
    <source>
        <dbReference type="Pfam" id="PF00144"/>
    </source>
</evidence>